<dbReference type="Gene3D" id="3.20.20.380">
    <property type="entry name" value="Copper homeostasis (CutC) domain"/>
    <property type="match status" value="1"/>
</dbReference>
<comment type="similarity">
    <text evidence="1 2">Belongs to the CutC family.</text>
</comment>
<keyword evidence="2" id="KW-0963">Cytoplasm</keyword>
<protein>
    <recommendedName>
        <fullName evidence="2">PF03932 family protein CutC</fullName>
    </recommendedName>
</protein>
<reference evidence="3 4" key="1">
    <citation type="submission" date="2023-07" db="EMBL/GenBank/DDBJ databases">
        <title>Sorghum-associated microbial communities from plants grown in Nebraska, USA.</title>
        <authorList>
            <person name="Schachtman D."/>
        </authorList>
    </citation>
    <scope>NUCLEOTIDE SEQUENCE [LARGE SCALE GENOMIC DNA]</scope>
    <source>
        <strain evidence="3 4">CC482</strain>
    </source>
</reference>
<gene>
    <name evidence="2" type="primary">cutC</name>
    <name evidence="3" type="ORF">J2T15_005262</name>
</gene>
<evidence type="ECO:0000256" key="2">
    <source>
        <dbReference type="HAMAP-Rule" id="MF_00795"/>
    </source>
</evidence>
<comment type="subcellular location">
    <subcellularLocation>
        <location evidence="2">Cytoplasm</location>
    </subcellularLocation>
</comment>
<organism evidence="3 4">
    <name type="scientific">Paenibacillus harenae</name>
    <dbReference type="NCBI Taxonomy" id="306543"/>
    <lineage>
        <taxon>Bacteria</taxon>
        <taxon>Bacillati</taxon>
        <taxon>Bacillota</taxon>
        <taxon>Bacilli</taxon>
        <taxon>Bacillales</taxon>
        <taxon>Paenibacillaceae</taxon>
        <taxon>Paenibacillus</taxon>
    </lineage>
</organism>
<dbReference type="SUPFAM" id="SSF110395">
    <property type="entry name" value="CutC-like"/>
    <property type="match status" value="1"/>
</dbReference>
<evidence type="ECO:0000313" key="4">
    <source>
        <dbReference type="Proteomes" id="UP001229346"/>
    </source>
</evidence>
<dbReference type="PANTHER" id="PTHR12598">
    <property type="entry name" value="COPPER HOMEOSTASIS PROTEIN CUTC"/>
    <property type="match status" value="1"/>
</dbReference>
<dbReference type="InterPro" id="IPR036822">
    <property type="entry name" value="CutC-like_dom_sf"/>
</dbReference>
<dbReference type="InterPro" id="IPR005627">
    <property type="entry name" value="CutC-like"/>
</dbReference>
<dbReference type="RefSeq" id="WP_307207741.1">
    <property type="nucleotide sequence ID" value="NZ_JAUSSU010000012.1"/>
</dbReference>
<dbReference type="Proteomes" id="UP001229346">
    <property type="component" value="Unassembled WGS sequence"/>
</dbReference>
<accession>A0ABT9UAQ8</accession>
<evidence type="ECO:0000313" key="3">
    <source>
        <dbReference type="EMBL" id="MDQ0115795.1"/>
    </source>
</evidence>
<name>A0ABT9UAQ8_PAEHA</name>
<dbReference type="Pfam" id="PF03932">
    <property type="entry name" value="CutC"/>
    <property type="match status" value="1"/>
</dbReference>
<dbReference type="EMBL" id="JAUSSU010000012">
    <property type="protein sequence ID" value="MDQ0115795.1"/>
    <property type="molecule type" value="Genomic_DNA"/>
</dbReference>
<proteinExistence type="inferred from homology"/>
<evidence type="ECO:0000256" key="1">
    <source>
        <dbReference type="ARBA" id="ARBA00007768"/>
    </source>
</evidence>
<dbReference type="HAMAP" id="MF_00795">
    <property type="entry name" value="CutC"/>
    <property type="match status" value="1"/>
</dbReference>
<comment type="caution">
    <text evidence="2">Once thought to be involved in copper homeostasis, experiments in E.coli have shown this is not the case.</text>
</comment>
<keyword evidence="4" id="KW-1185">Reference proteome</keyword>
<dbReference type="PANTHER" id="PTHR12598:SF0">
    <property type="entry name" value="COPPER HOMEOSTASIS PROTEIN CUTC HOMOLOG"/>
    <property type="match status" value="1"/>
</dbReference>
<comment type="caution">
    <text evidence="3">The sequence shown here is derived from an EMBL/GenBank/DDBJ whole genome shotgun (WGS) entry which is preliminary data.</text>
</comment>
<sequence>MLEVIAETVGDAIAAEAGGADRIELVAALSEGGLTPSIGMAASVIEAVGIPVHVMIRPHSRSFHYGREDLAAMRGDIEALRRVGAHGLVLGALDGSKAIDKDAVQRLLEVSGGLPVTFHRAIDESPDLGASLAELAAFPSINRVLSSAGKADVRTALKEVKQLQAEAKRLGIVFMAGSGLTVESIIPFVQATGVAEIHMGTGVRGEDGQGRSAVSADKVAAAKASLNAVKSIGN</sequence>